<dbReference type="InterPro" id="IPR010982">
    <property type="entry name" value="Lambda_DNA-bd_dom_sf"/>
</dbReference>
<comment type="caution">
    <text evidence="2">The sequence shown here is derived from an EMBL/GenBank/DDBJ whole genome shotgun (WGS) entry which is preliminary data.</text>
</comment>
<dbReference type="InterPro" id="IPR050400">
    <property type="entry name" value="Bact_Cytoskel_RodZ"/>
</dbReference>
<dbReference type="Gene3D" id="2.60.40.10">
    <property type="entry name" value="Immunoglobulins"/>
    <property type="match status" value="1"/>
</dbReference>
<keyword evidence="1" id="KW-0472">Membrane</keyword>
<reference evidence="3" key="1">
    <citation type="submission" date="2017-09" db="EMBL/GenBank/DDBJ databases">
        <title>Depth-based differentiation of microbial function through sediment-hosted aquifers and enrichment of novel symbionts in the deep terrestrial subsurface.</title>
        <authorList>
            <person name="Probst A.J."/>
            <person name="Ladd B."/>
            <person name="Jarett J.K."/>
            <person name="Geller-Mcgrath D.E."/>
            <person name="Sieber C.M.K."/>
            <person name="Emerson J.B."/>
            <person name="Anantharaman K."/>
            <person name="Thomas B.C."/>
            <person name="Malmstrom R."/>
            <person name="Stieglmeier M."/>
            <person name="Klingl A."/>
            <person name="Woyke T."/>
            <person name="Ryan C.M."/>
            <person name="Banfield J.F."/>
        </authorList>
    </citation>
    <scope>NUCLEOTIDE SEQUENCE [LARGE SCALE GENOMIC DNA]</scope>
</reference>
<keyword evidence="1" id="KW-0812">Transmembrane</keyword>
<evidence type="ECO:0000256" key="1">
    <source>
        <dbReference type="SAM" id="Phobius"/>
    </source>
</evidence>
<gene>
    <name evidence="2" type="ORF">COZ40_02275</name>
</gene>
<dbReference type="InterPro" id="IPR013783">
    <property type="entry name" value="Ig-like_fold"/>
</dbReference>
<dbReference type="AlphaFoldDB" id="A0A2M7LKP3"/>
<protein>
    <recommendedName>
        <fullName evidence="4">HTH cro/C1-type domain-containing protein</fullName>
    </recommendedName>
</protein>
<name>A0A2M7LKP3_9BACT</name>
<dbReference type="InterPro" id="IPR001387">
    <property type="entry name" value="Cro/C1-type_HTH"/>
</dbReference>
<feature type="non-terminal residue" evidence="2">
    <location>
        <position position="206"/>
    </location>
</feature>
<dbReference type="Proteomes" id="UP000228500">
    <property type="component" value="Unassembled WGS sequence"/>
</dbReference>
<keyword evidence="1" id="KW-1133">Transmembrane helix</keyword>
<dbReference type="PANTHER" id="PTHR34475">
    <property type="match status" value="1"/>
</dbReference>
<accession>A0A2M7LKP3</accession>
<dbReference type="Gene3D" id="1.10.260.40">
    <property type="entry name" value="lambda repressor-like DNA-binding domains"/>
    <property type="match status" value="1"/>
</dbReference>
<dbReference type="SUPFAM" id="SSF47413">
    <property type="entry name" value="lambda repressor-like DNA-binding domains"/>
    <property type="match status" value="1"/>
</dbReference>
<evidence type="ECO:0000313" key="3">
    <source>
        <dbReference type="Proteomes" id="UP000228500"/>
    </source>
</evidence>
<organism evidence="2 3">
    <name type="scientific">Candidatus Roizmanbacteria bacterium CG_4_10_14_3_um_filter_39_13</name>
    <dbReference type="NCBI Taxonomy" id="1974831"/>
    <lineage>
        <taxon>Bacteria</taxon>
        <taxon>Candidatus Roizmaniibacteriota</taxon>
    </lineage>
</organism>
<dbReference type="GO" id="GO:0003677">
    <property type="term" value="F:DNA binding"/>
    <property type="evidence" value="ECO:0007669"/>
    <property type="project" value="InterPro"/>
</dbReference>
<evidence type="ECO:0008006" key="4">
    <source>
        <dbReference type="Google" id="ProtNLM"/>
    </source>
</evidence>
<feature type="transmembrane region" description="Helical" evidence="1">
    <location>
        <begin position="101"/>
        <end position="121"/>
    </location>
</feature>
<dbReference type="EMBL" id="PFJH01000093">
    <property type="protein sequence ID" value="PIX68630.1"/>
    <property type="molecule type" value="Genomic_DNA"/>
</dbReference>
<evidence type="ECO:0000313" key="2">
    <source>
        <dbReference type="EMBL" id="PIX68630.1"/>
    </source>
</evidence>
<dbReference type="CDD" id="cd00093">
    <property type="entry name" value="HTH_XRE"/>
    <property type="match status" value="1"/>
</dbReference>
<dbReference type="Pfam" id="PF13413">
    <property type="entry name" value="HTH_25"/>
    <property type="match status" value="1"/>
</dbReference>
<dbReference type="PANTHER" id="PTHR34475:SF1">
    <property type="entry name" value="CYTOSKELETON PROTEIN RODZ"/>
    <property type="match status" value="1"/>
</dbReference>
<sequence length="206" mass="24283">MLSVGKLLKEAREKKKVSLREVEKQIKVREQFIRALEEDKWYTFTSRIYVTGILKNYARFLGLDERKILAFFRREYERSEEIKFKEKISTSYLSSDSKKTLLAGFIFICIVLVGYFTYQLFQYLKPPEVHIVSPTNTIFKRELTVKVIGKTEKEAVITIMGERIYQNEKGIFEYNMLLKKKENPLLIEVIGANGKKTVLKKIFKKT</sequence>
<proteinExistence type="predicted"/>